<evidence type="ECO:0000313" key="2">
    <source>
        <dbReference type="Proteomes" id="UP000032120"/>
    </source>
</evidence>
<protein>
    <submittedName>
        <fullName evidence="1">Methionine aminopeptidase</fullName>
    </submittedName>
</protein>
<dbReference type="Proteomes" id="UP000032120">
    <property type="component" value="Unassembled WGS sequence"/>
</dbReference>
<reference evidence="1 2" key="1">
    <citation type="submission" date="2015-01" db="EMBL/GenBank/DDBJ databases">
        <title>Draft genome sequence of Leucobacter komagatae strain VKM ST2845.</title>
        <authorList>
            <person name="Karlyshev A.V."/>
            <person name="Kudryashova E.B."/>
        </authorList>
    </citation>
    <scope>NUCLEOTIDE SEQUENCE [LARGE SCALE GENOMIC DNA]</scope>
    <source>
        <strain evidence="1 2">VKM ST2845</strain>
    </source>
</reference>
<gene>
    <name evidence="1" type="ORF">SD72_05590</name>
</gene>
<evidence type="ECO:0000313" key="1">
    <source>
        <dbReference type="EMBL" id="KIP52977.1"/>
    </source>
</evidence>
<accession>A0A0D0IPK3</accession>
<keyword evidence="1" id="KW-0645">Protease</keyword>
<dbReference type="EMBL" id="JXSQ01000005">
    <property type="protein sequence ID" value="KIP52977.1"/>
    <property type="molecule type" value="Genomic_DNA"/>
</dbReference>
<comment type="caution">
    <text evidence="1">The sequence shown here is derived from an EMBL/GenBank/DDBJ whole genome shotgun (WGS) entry which is preliminary data.</text>
</comment>
<keyword evidence="1" id="KW-0378">Hydrolase</keyword>
<dbReference type="AlphaFoldDB" id="A0A0D0IPK3"/>
<sequence length="66" mass="7649">MSKQDWGINDPAETYWFNSKTGEVEEGPQSLAVYRVGPFKTRDEAARATQILAERAREWNEEDEDE</sequence>
<keyword evidence="2" id="KW-1185">Reference proteome</keyword>
<keyword evidence="1" id="KW-0031">Aminopeptidase</keyword>
<organism evidence="1 2">
    <name type="scientific">Leucobacter komagatae</name>
    <dbReference type="NCBI Taxonomy" id="55969"/>
    <lineage>
        <taxon>Bacteria</taxon>
        <taxon>Bacillati</taxon>
        <taxon>Actinomycetota</taxon>
        <taxon>Actinomycetes</taxon>
        <taxon>Micrococcales</taxon>
        <taxon>Microbacteriaceae</taxon>
        <taxon>Leucobacter</taxon>
    </lineage>
</organism>
<proteinExistence type="predicted"/>
<dbReference type="GO" id="GO:0004177">
    <property type="term" value="F:aminopeptidase activity"/>
    <property type="evidence" value="ECO:0007669"/>
    <property type="project" value="UniProtKB-KW"/>
</dbReference>
<name>A0A0D0IPK3_9MICO</name>
<dbReference type="RefSeq" id="WP_042543459.1">
    <property type="nucleotide sequence ID" value="NZ_JXSQ01000005.1"/>
</dbReference>